<dbReference type="RefSeq" id="XP_070888202.1">
    <property type="nucleotide sequence ID" value="XM_071025768.1"/>
</dbReference>
<comment type="catalytic activity">
    <reaction evidence="12">
        <text>FMN + ATP + H(+) = FAD + diphosphate</text>
        <dbReference type="Rhea" id="RHEA:17237"/>
        <dbReference type="ChEBI" id="CHEBI:15378"/>
        <dbReference type="ChEBI" id="CHEBI:30616"/>
        <dbReference type="ChEBI" id="CHEBI:33019"/>
        <dbReference type="ChEBI" id="CHEBI:57692"/>
        <dbReference type="ChEBI" id="CHEBI:58210"/>
        <dbReference type="EC" id="2.7.7.2"/>
    </reaction>
</comment>
<reference evidence="15 16" key="1">
    <citation type="submission" date="2024-07" db="EMBL/GenBank/DDBJ databases">
        <title>Section-level genome sequencing and comparative genomics of Aspergillus sections Usti and Cavernicolus.</title>
        <authorList>
            <consortium name="Lawrence Berkeley National Laboratory"/>
            <person name="Nybo J.L."/>
            <person name="Vesth T.C."/>
            <person name="Theobald S."/>
            <person name="Frisvad J.C."/>
            <person name="Larsen T.O."/>
            <person name="Kjaerboelling I."/>
            <person name="Rothschild-Mancinelli K."/>
            <person name="Lyhne E.K."/>
            <person name="Kogle M.E."/>
            <person name="Barry K."/>
            <person name="Clum A."/>
            <person name="Na H."/>
            <person name="Ledsgaard L."/>
            <person name="Lin J."/>
            <person name="Lipzen A."/>
            <person name="Kuo A."/>
            <person name="Riley R."/>
            <person name="Mondo S."/>
            <person name="Labutti K."/>
            <person name="Haridas S."/>
            <person name="Pangalinan J."/>
            <person name="Salamov A.A."/>
            <person name="Simmons B.A."/>
            <person name="Magnuson J.K."/>
            <person name="Chen J."/>
            <person name="Drula E."/>
            <person name="Henrissat B."/>
            <person name="Wiebenga A."/>
            <person name="Lubbers R.J."/>
            <person name="Gomes A.C."/>
            <person name="Macurrencykelacurrency M.R."/>
            <person name="Stajich J."/>
            <person name="Grigoriev I.V."/>
            <person name="Mortensen U.H."/>
            <person name="De Vries R.P."/>
            <person name="Baker S.E."/>
            <person name="Andersen M.R."/>
        </authorList>
    </citation>
    <scope>NUCLEOTIDE SEQUENCE [LARGE SCALE GENOMIC DNA]</scope>
    <source>
        <strain evidence="15 16">CBS 449.75</strain>
    </source>
</reference>
<keyword evidence="3" id="KW-0285">Flavoprotein</keyword>
<keyword evidence="8" id="KW-0274">FAD</keyword>
<dbReference type="GeneID" id="98140840"/>
<dbReference type="Proteomes" id="UP001610432">
    <property type="component" value="Unassembled WGS sequence"/>
</dbReference>
<evidence type="ECO:0000256" key="3">
    <source>
        <dbReference type="ARBA" id="ARBA00022630"/>
    </source>
</evidence>
<dbReference type="PANTHER" id="PTHR23293">
    <property type="entry name" value="FAD SYNTHETASE-RELATED FMN ADENYLYLTRANSFERASE"/>
    <property type="match status" value="1"/>
</dbReference>
<dbReference type="Gene3D" id="3.40.50.620">
    <property type="entry name" value="HUPs"/>
    <property type="match status" value="1"/>
</dbReference>
<keyword evidence="16" id="KW-1185">Reference proteome</keyword>
<evidence type="ECO:0000256" key="12">
    <source>
        <dbReference type="ARBA" id="ARBA00049494"/>
    </source>
</evidence>
<evidence type="ECO:0000256" key="2">
    <source>
        <dbReference type="ARBA" id="ARBA00012393"/>
    </source>
</evidence>
<dbReference type="EC" id="2.7.7.2" evidence="2"/>
<dbReference type="EMBL" id="JBFXLQ010000010">
    <property type="protein sequence ID" value="KAL2869223.1"/>
    <property type="molecule type" value="Genomic_DNA"/>
</dbReference>
<dbReference type="PANTHER" id="PTHR23293:SF9">
    <property type="entry name" value="FAD SYNTHASE"/>
    <property type="match status" value="1"/>
</dbReference>
<keyword evidence="6" id="KW-0548">Nucleotidyltransferase</keyword>
<feature type="region of interest" description="Disordered" evidence="13">
    <location>
        <begin position="1"/>
        <end position="20"/>
    </location>
</feature>
<dbReference type="InterPro" id="IPR014729">
    <property type="entry name" value="Rossmann-like_a/b/a_fold"/>
</dbReference>
<gene>
    <name evidence="15" type="ORF">BJX67DRAFT_22279</name>
</gene>
<comment type="caution">
    <text evidence="15">The sequence shown here is derived from an EMBL/GenBank/DDBJ whole genome shotgun (WGS) entry which is preliminary data.</text>
</comment>
<dbReference type="CDD" id="cd23948">
    <property type="entry name" value="FAD_synthase"/>
    <property type="match status" value="1"/>
</dbReference>
<evidence type="ECO:0000256" key="8">
    <source>
        <dbReference type="ARBA" id="ARBA00022827"/>
    </source>
</evidence>
<dbReference type="SUPFAM" id="SSF52402">
    <property type="entry name" value="Adenine nucleotide alpha hydrolases-like"/>
    <property type="match status" value="1"/>
</dbReference>
<accession>A0ABR4LXF3</accession>
<sequence>MPHGPITIPEHTQTLPKPTVMPPESFAQQGLPHYARSLASIVTECHRRVQHFLAEPHHPPSSHAAAAQRQTRNTLKIVKDALAQYTLPELAISYNGGKDCLVLLVLFLAGLHKHPAIESGEVKKIKAFYGTPPDSFPAVEEFVRTSELYYHLDLLKYTTCPPDSTLKSCFQDYLDRNPTVKAIFVGTRRSDPYGEKLDYFARTDSGWPDFMRIHSVVDWRYAEIWAFIKCLDLDYCILYDQGYTSLGGVKDTLPNPRLLMRDVMDGRRYQPAHVLTEDEDERLGRPPRR</sequence>
<evidence type="ECO:0000256" key="4">
    <source>
        <dbReference type="ARBA" id="ARBA00022643"/>
    </source>
</evidence>
<organism evidence="15 16">
    <name type="scientific">Aspergillus lucknowensis</name>
    <dbReference type="NCBI Taxonomy" id="176173"/>
    <lineage>
        <taxon>Eukaryota</taxon>
        <taxon>Fungi</taxon>
        <taxon>Dikarya</taxon>
        <taxon>Ascomycota</taxon>
        <taxon>Pezizomycotina</taxon>
        <taxon>Eurotiomycetes</taxon>
        <taxon>Eurotiomycetidae</taxon>
        <taxon>Eurotiales</taxon>
        <taxon>Aspergillaceae</taxon>
        <taxon>Aspergillus</taxon>
        <taxon>Aspergillus subgen. Nidulantes</taxon>
    </lineage>
</organism>
<comment type="pathway">
    <text evidence="1">Cofactor biosynthesis; FAD biosynthesis; FAD from FMN: step 1/1.</text>
</comment>
<protein>
    <recommendedName>
        <fullName evidence="2">FAD synthase</fullName>
        <ecNumber evidence="2">2.7.7.2</ecNumber>
    </recommendedName>
    <alternativeName>
        <fullName evidence="10">FAD pyrophosphorylase</fullName>
    </alternativeName>
    <alternativeName>
        <fullName evidence="11">FMN adenylyltransferase</fullName>
    </alternativeName>
</protein>
<evidence type="ECO:0000313" key="15">
    <source>
        <dbReference type="EMBL" id="KAL2869223.1"/>
    </source>
</evidence>
<keyword evidence="4" id="KW-0288">FMN</keyword>
<keyword evidence="7" id="KW-0547">Nucleotide-binding</keyword>
<proteinExistence type="predicted"/>
<evidence type="ECO:0000313" key="16">
    <source>
        <dbReference type="Proteomes" id="UP001610432"/>
    </source>
</evidence>
<dbReference type="Pfam" id="PF01507">
    <property type="entry name" value="PAPS_reduct"/>
    <property type="match status" value="1"/>
</dbReference>
<evidence type="ECO:0000256" key="5">
    <source>
        <dbReference type="ARBA" id="ARBA00022679"/>
    </source>
</evidence>
<evidence type="ECO:0000256" key="13">
    <source>
        <dbReference type="SAM" id="MobiDB-lite"/>
    </source>
</evidence>
<evidence type="ECO:0000256" key="6">
    <source>
        <dbReference type="ARBA" id="ARBA00022695"/>
    </source>
</evidence>
<keyword evidence="9" id="KW-0067">ATP-binding</keyword>
<keyword evidence="5" id="KW-0808">Transferase</keyword>
<evidence type="ECO:0000256" key="7">
    <source>
        <dbReference type="ARBA" id="ARBA00022741"/>
    </source>
</evidence>
<evidence type="ECO:0000256" key="10">
    <source>
        <dbReference type="ARBA" id="ARBA00031145"/>
    </source>
</evidence>
<feature type="domain" description="Phosphoadenosine phosphosulphate reductase" evidence="14">
    <location>
        <begin position="90"/>
        <end position="253"/>
    </location>
</feature>
<dbReference type="InterPro" id="IPR002500">
    <property type="entry name" value="PAPS_reduct_dom"/>
</dbReference>
<evidence type="ECO:0000259" key="14">
    <source>
        <dbReference type="Pfam" id="PF01507"/>
    </source>
</evidence>
<name>A0ABR4LXF3_9EURO</name>
<evidence type="ECO:0000256" key="11">
    <source>
        <dbReference type="ARBA" id="ARBA00031871"/>
    </source>
</evidence>
<evidence type="ECO:0000256" key="1">
    <source>
        <dbReference type="ARBA" id="ARBA00004726"/>
    </source>
</evidence>
<evidence type="ECO:0000256" key="9">
    <source>
        <dbReference type="ARBA" id="ARBA00022840"/>
    </source>
</evidence>